<sequence length="645" mass="70309">MRCESATSTVTRSLTVAAGVFAPGHLGELTRYLPFELVDAVLAETGAVQRRLRSLPSRVGVYFMLALGLFPYLGYAKVWDKLVVGLTGLPVPTPSEKALRDLRRRLGAAPVKALFGIVAGPLAQPRTPGVRYRRWRTVAFDGCSSITVPDAERNRGRFGRPRNRYGWTGYPLLRLMALVETGSRGLLGAEFGPRSHGENHYAQRLLHLLGPDMLVLADRGFDDGKFLAQVAGTGAQFLVRLTSNRRPPTVGRLHDGSLLARIHGVTVRIIEADITATCADGTRLNDGYRLATTLLDPGLDPAETLVRLYHERWEIESAYYALRHTLMNGRVLRSGDPFGVEQEMWALLTLYQLLRTAMVDAVESSPGTDPDRASFTIALEAARDQLVAAQGASSHDLVGRIGRAVLANLLPARRSRISLRKVKCPISRYTYANPEDPRPRSSTRVDSLVIGIHTTQQATAPFVSTRHPFPTVKPQPAPRPPSLIDRALGVLRSQPGRRWGAQELAAAVGVDNVNSFCVLVARWARNGLISKLQHGVYALIDESAAPTSPPPAPPTPPLPEVDPTLSRFQATLVVLRSAPEHAWTAMEIAPALGITNINSFQVQMATWSRQGRIAKVRHGAYTLLPTPSEPATAANLKSLTYAVTA</sequence>
<keyword evidence="2" id="KW-0472">Membrane</keyword>
<feature type="compositionally biased region" description="Pro residues" evidence="1">
    <location>
        <begin position="547"/>
        <end position="560"/>
    </location>
</feature>
<dbReference type="PANTHER" id="PTHR37529">
    <property type="entry name" value="TRANSPOSASE INSG FOR INSERTION SEQUENCE ELEMENT IS4-RELATED"/>
    <property type="match status" value="1"/>
</dbReference>
<keyword evidence="2" id="KW-1133">Transmembrane helix</keyword>
<feature type="domain" description="Transposase IS4-like" evidence="3">
    <location>
        <begin position="168"/>
        <end position="352"/>
    </location>
</feature>
<name>A0A401RA05_STRNR</name>
<protein>
    <submittedName>
        <fullName evidence="5">Transposase</fullName>
    </submittedName>
</protein>
<dbReference type="Pfam" id="PF01609">
    <property type="entry name" value="DDE_Tnp_1"/>
    <property type="match status" value="1"/>
</dbReference>
<dbReference type="InterPro" id="IPR002559">
    <property type="entry name" value="Transposase_11"/>
</dbReference>
<reference evidence="5 6" key="1">
    <citation type="journal article" date="2019" name="Microbiol. Resour. Announc.">
        <title>Draft Genome Sequence of the Most Traditional epsilon-Poly-l-Lysine Producer, Streptomyces albulus NBRC14147.</title>
        <authorList>
            <person name="Yamanaka K."/>
            <person name="Hamano Y."/>
        </authorList>
    </citation>
    <scope>NUCLEOTIDE SEQUENCE [LARGE SCALE GENOMIC DNA]</scope>
    <source>
        <strain evidence="5 6">NBRC 14147</strain>
    </source>
</reference>
<dbReference type="GO" id="GO:0006313">
    <property type="term" value="P:DNA transposition"/>
    <property type="evidence" value="ECO:0007669"/>
    <property type="project" value="InterPro"/>
</dbReference>
<dbReference type="AlphaFoldDB" id="A0A401RA05"/>
<dbReference type="InterPro" id="IPR047952">
    <property type="entry name" value="Transpos_IS4"/>
</dbReference>
<proteinExistence type="predicted"/>
<gene>
    <name evidence="5" type="ORF">SALB_07271</name>
</gene>
<evidence type="ECO:0000256" key="1">
    <source>
        <dbReference type="SAM" id="MobiDB-lite"/>
    </source>
</evidence>
<accession>A0A401RA05</accession>
<feature type="transmembrane region" description="Helical" evidence="2">
    <location>
        <begin position="59"/>
        <end position="76"/>
    </location>
</feature>
<dbReference type="EMBL" id="BHXC01000007">
    <property type="protein sequence ID" value="GCB94471.1"/>
    <property type="molecule type" value="Genomic_DNA"/>
</dbReference>
<evidence type="ECO:0000256" key="2">
    <source>
        <dbReference type="SAM" id="Phobius"/>
    </source>
</evidence>
<feature type="region of interest" description="Disordered" evidence="1">
    <location>
        <begin position="543"/>
        <end position="562"/>
    </location>
</feature>
<dbReference type="SUPFAM" id="SSF53098">
    <property type="entry name" value="Ribonuclease H-like"/>
    <property type="match status" value="1"/>
</dbReference>
<dbReference type="NCBIfam" id="NF033592">
    <property type="entry name" value="transpos_IS4_1"/>
    <property type="match status" value="1"/>
</dbReference>
<dbReference type="InterPro" id="IPR024473">
    <property type="entry name" value="Transposases_IS4_N"/>
</dbReference>
<dbReference type="Pfam" id="PF13006">
    <property type="entry name" value="Nterm_IS4"/>
    <property type="match status" value="1"/>
</dbReference>
<feature type="domain" description="Transposase IS4 N-terminal" evidence="4">
    <location>
        <begin position="24"/>
        <end position="115"/>
    </location>
</feature>
<comment type="caution">
    <text evidence="5">The sequence shown here is derived from an EMBL/GenBank/DDBJ whole genome shotgun (WGS) entry which is preliminary data.</text>
</comment>
<dbReference type="GO" id="GO:0004803">
    <property type="term" value="F:transposase activity"/>
    <property type="evidence" value="ECO:0007669"/>
    <property type="project" value="InterPro"/>
</dbReference>
<organism evidence="5 6">
    <name type="scientific">Streptomyces noursei</name>
    <name type="common">Streptomyces albulus</name>
    <dbReference type="NCBI Taxonomy" id="1971"/>
    <lineage>
        <taxon>Bacteria</taxon>
        <taxon>Bacillati</taxon>
        <taxon>Actinomycetota</taxon>
        <taxon>Actinomycetes</taxon>
        <taxon>Kitasatosporales</taxon>
        <taxon>Streptomycetaceae</taxon>
        <taxon>Streptomyces</taxon>
    </lineage>
</organism>
<evidence type="ECO:0000313" key="6">
    <source>
        <dbReference type="Proteomes" id="UP000288351"/>
    </source>
</evidence>
<evidence type="ECO:0000259" key="4">
    <source>
        <dbReference type="Pfam" id="PF13006"/>
    </source>
</evidence>
<evidence type="ECO:0000259" key="3">
    <source>
        <dbReference type="Pfam" id="PF01609"/>
    </source>
</evidence>
<evidence type="ECO:0000313" key="5">
    <source>
        <dbReference type="EMBL" id="GCB94471.1"/>
    </source>
</evidence>
<dbReference type="Proteomes" id="UP000288351">
    <property type="component" value="Unassembled WGS sequence"/>
</dbReference>
<dbReference type="PANTHER" id="PTHR37529:SF1">
    <property type="entry name" value="TRANSPOSASE INSG FOR INSERTION SEQUENCE ELEMENT IS4-RELATED"/>
    <property type="match status" value="1"/>
</dbReference>
<dbReference type="GO" id="GO:0003677">
    <property type="term" value="F:DNA binding"/>
    <property type="evidence" value="ECO:0007669"/>
    <property type="project" value="InterPro"/>
</dbReference>
<keyword evidence="2" id="KW-0812">Transmembrane</keyword>
<dbReference type="InterPro" id="IPR012337">
    <property type="entry name" value="RNaseH-like_sf"/>
</dbReference>